<dbReference type="SUPFAM" id="SSF90229">
    <property type="entry name" value="CCCH zinc finger"/>
    <property type="match status" value="1"/>
</dbReference>
<dbReference type="InterPro" id="IPR000571">
    <property type="entry name" value="Znf_CCCH"/>
</dbReference>
<comment type="subcellular location">
    <subcellularLocation>
        <location evidence="1">Nucleus</location>
    </subcellularLocation>
</comment>
<feature type="zinc finger region" description="C3H1-type" evidence="6">
    <location>
        <begin position="4"/>
        <end position="31"/>
    </location>
</feature>
<dbReference type="GO" id="GO:0008270">
    <property type="term" value="F:zinc ion binding"/>
    <property type="evidence" value="ECO:0007669"/>
    <property type="project" value="UniProtKB-KW"/>
</dbReference>
<dbReference type="RefSeq" id="XP_022462386.1">
    <property type="nucleotide sequence ID" value="XM_022608996.1"/>
</dbReference>
<dbReference type="PANTHER" id="PTHR46527:SF1">
    <property type="entry name" value="NUCLEOPORIN NUP42"/>
    <property type="match status" value="1"/>
</dbReference>
<feature type="domain" description="C3H1-type" evidence="8">
    <location>
        <begin position="4"/>
        <end position="31"/>
    </location>
</feature>
<keyword evidence="2 6" id="KW-0479">Metal-binding</keyword>
<reference evidence="10" key="2">
    <citation type="submission" date="2012-08" db="EMBL/GenBank/DDBJ databases">
        <title>Genome sequence of Kazachstania naganishii.</title>
        <authorList>
            <person name="Gordon J.L."/>
            <person name="Armisen D."/>
            <person name="Proux-Wera E."/>
            <person name="OhEigeartaigh S.S."/>
            <person name="Byrne K.P."/>
            <person name="Wolfe K.H."/>
        </authorList>
    </citation>
    <scope>NUCLEOTIDE SEQUENCE [LARGE SCALE GENOMIC DNA]</scope>
    <source>
        <strain evidence="10">ATCC MYA-139 / BCRC 22969 / CBS 8797 / CCRC 22969 / KCTC 17520 / NBRC 10181 / NCYC 3082</strain>
    </source>
</reference>
<gene>
    <name evidence="9" type="primary">KNAG0A04680</name>
    <name evidence="9" type="ordered locus">KNAG_0A04680</name>
</gene>
<evidence type="ECO:0000256" key="4">
    <source>
        <dbReference type="ARBA" id="ARBA00022833"/>
    </source>
</evidence>
<dbReference type="Gene3D" id="4.10.1000.10">
    <property type="entry name" value="Zinc finger, CCCH-type"/>
    <property type="match status" value="1"/>
</dbReference>
<feature type="compositionally biased region" description="Polar residues" evidence="7">
    <location>
        <begin position="501"/>
        <end position="533"/>
    </location>
</feature>
<name>J7R017_HUIN7</name>
<evidence type="ECO:0000256" key="1">
    <source>
        <dbReference type="ARBA" id="ARBA00004123"/>
    </source>
</evidence>
<evidence type="ECO:0000256" key="7">
    <source>
        <dbReference type="SAM" id="MobiDB-lite"/>
    </source>
</evidence>
<keyword evidence="5" id="KW-0539">Nucleus</keyword>
<evidence type="ECO:0000259" key="8">
    <source>
        <dbReference type="PROSITE" id="PS50103"/>
    </source>
</evidence>
<dbReference type="OrthoDB" id="20729at2759"/>
<dbReference type="InterPro" id="IPR051767">
    <property type="entry name" value="Nucleoporin_NUP42"/>
</dbReference>
<evidence type="ECO:0000313" key="9">
    <source>
        <dbReference type="EMBL" id="CCK68140.1"/>
    </source>
</evidence>
<feature type="compositionally biased region" description="Low complexity" evidence="7">
    <location>
        <begin position="420"/>
        <end position="435"/>
    </location>
</feature>
<sequence>MSYNRNKQPCRFFQQGHCKFGNSCKYAHVYSNNSNNGYSGKYGSKDNSSGSTELSYQDFIQPGKLSSLQRNLELDLGEVPSFQMKPLSSAFGLADPCALNLINGRDYSMEEFRWQYMQAQKNNTLPQYEIEVNARDQDMRKCILQIKQHPDFAVRYSQKCTQDLKETGTRSITKDFIQFPLNLSDSQALHGNTNTMMGNNSAASAFGTGGFGQAPTANPFAPVAGPTSGGAFGAPSFGSSGGGAFGAPKFGATRMGAATNTNSTFGAPAFGSSGGNAASSTSAFGAPAFGNQANNSGSGSAFGAPSFGASNGTNTATGTGGGAFGKPAFANSAFGAGPTGANTSPFAGIQNTDSATAKPGPFGAANTSSGANPFGSLNKTTSPFGAISTGANNNTAFGQAAFGALNNNAAATQQSPFGQNNANATTTTTGSTNSAFGQSNFGKGPSPFSAGQNNDGSSPFGNLQNQYAPASANSAFTPQNSANSSAGGSGAFGSGAGQNNTSLPFGTVNTPKSSPFATSNQNDTNKNVSAPFETNQTPATASVFASGPKAANAAPSSSSGVFGNAAQNSGTNITPTANKDALKDISAEVLQKFQGTQFNLGDVPDYPPPMELIQQISLMGIKNQ</sequence>
<dbReference type="GeneID" id="34523775"/>
<evidence type="ECO:0000256" key="3">
    <source>
        <dbReference type="ARBA" id="ARBA00022771"/>
    </source>
</evidence>
<reference evidence="9 10" key="1">
    <citation type="journal article" date="2011" name="Proc. Natl. Acad. Sci. U.S.A.">
        <title>Evolutionary erosion of yeast sex chromosomes by mating-type switching accidents.</title>
        <authorList>
            <person name="Gordon J.L."/>
            <person name="Armisen D."/>
            <person name="Proux-Wera E."/>
            <person name="Oheigeartaigh S.S."/>
            <person name="Byrne K.P."/>
            <person name="Wolfe K.H."/>
        </authorList>
    </citation>
    <scope>NUCLEOTIDE SEQUENCE [LARGE SCALE GENOMIC DNA]</scope>
    <source>
        <strain evidence="10">ATCC MYA-139 / BCRC 22969 / CBS 8797 / CCRC 22969 / KCTC 17520 / NBRC 10181 / NCYC 3082</strain>
    </source>
</reference>
<dbReference type="Proteomes" id="UP000006310">
    <property type="component" value="Chromosome 1"/>
</dbReference>
<dbReference type="PANTHER" id="PTHR46527">
    <property type="entry name" value="NUCLEOPORIN-LIKE PROTEIN 2"/>
    <property type="match status" value="1"/>
</dbReference>
<dbReference type="STRING" id="1071383.J7R017"/>
<dbReference type="KEGG" id="kng:KNAG_0A04680"/>
<dbReference type="OMA" id="PNRHDIC"/>
<dbReference type="InterPro" id="IPR036855">
    <property type="entry name" value="Znf_CCCH_sf"/>
</dbReference>
<accession>J7R017</accession>
<feature type="compositionally biased region" description="Polar residues" evidence="7">
    <location>
        <begin position="365"/>
        <end position="376"/>
    </location>
</feature>
<organism evidence="9 10">
    <name type="scientific">Huiozyma naganishii (strain ATCC MYA-139 / BCRC 22969 / CBS 8797 / KCTC 17520 / NBRC 10181 / NCYC 3082 / Yp74L-3)</name>
    <name type="common">Yeast</name>
    <name type="synonym">Kazachstania naganishii</name>
    <dbReference type="NCBI Taxonomy" id="1071383"/>
    <lineage>
        <taxon>Eukaryota</taxon>
        <taxon>Fungi</taxon>
        <taxon>Dikarya</taxon>
        <taxon>Ascomycota</taxon>
        <taxon>Saccharomycotina</taxon>
        <taxon>Saccharomycetes</taxon>
        <taxon>Saccharomycetales</taxon>
        <taxon>Saccharomycetaceae</taxon>
        <taxon>Huiozyma</taxon>
    </lineage>
</organism>
<dbReference type="HOGENOM" id="CLU_456507_0_0_1"/>
<evidence type="ECO:0000256" key="2">
    <source>
        <dbReference type="ARBA" id="ARBA00022723"/>
    </source>
</evidence>
<dbReference type="eggNOG" id="KOG0845">
    <property type="taxonomic scope" value="Eukaryota"/>
</dbReference>
<feature type="region of interest" description="Disordered" evidence="7">
    <location>
        <begin position="347"/>
        <end position="376"/>
    </location>
</feature>
<keyword evidence="10" id="KW-1185">Reference proteome</keyword>
<protein>
    <recommendedName>
        <fullName evidence="8">C3H1-type domain-containing protein</fullName>
    </recommendedName>
</protein>
<proteinExistence type="predicted"/>
<feature type="compositionally biased region" description="Gly residues" evidence="7">
    <location>
        <begin position="487"/>
        <end position="496"/>
    </location>
</feature>
<dbReference type="AlphaFoldDB" id="J7R017"/>
<keyword evidence="4 6" id="KW-0862">Zinc</keyword>
<evidence type="ECO:0000313" key="10">
    <source>
        <dbReference type="Proteomes" id="UP000006310"/>
    </source>
</evidence>
<keyword evidence="3 6" id="KW-0863">Zinc-finger</keyword>
<evidence type="ECO:0000256" key="5">
    <source>
        <dbReference type="ARBA" id="ARBA00023242"/>
    </source>
</evidence>
<dbReference type="PROSITE" id="PS50103">
    <property type="entry name" value="ZF_C3H1"/>
    <property type="match status" value="1"/>
</dbReference>
<dbReference type="GO" id="GO:0005634">
    <property type="term" value="C:nucleus"/>
    <property type="evidence" value="ECO:0007669"/>
    <property type="project" value="UniProtKB-SubCell"/>
</dbReference>
<evidence type="ECO:0000256" key="6">
    <source>
        <dbReference type="PROSITE-ProRule" id="PRU00723"/>
    </source>
</evidence>
<dbReference type="Pfam" id="PF00642">
    <property type="entry name" value="zf-CCCH"/>
    <property type="match status" value="1"/>
</dbReference>
<dbReference type="EMBL" id="HE978314">
    <property type="protein sequence ID" value="CCK68140.1"/>
    <property type="molecule type" value="Genomic_DNA"/>
</dbReference>
<feature type="compositionally biased region" description="Polar residues" evidence="7">
    <location>
        <begin position="449"/>
        <end position="479"/>
    </location>
</feature>
<dbReference type="SMART" id="SM00356">
    <property type="entry name" value="ZnF_C3H1"/>
    <property type="match status" value="1"/>
</dbReference>
<feature type="region of interest" description="Disordered" evidence="7">
    <location>
        <begin position="412"/>
        <end position="533"/>
    </location>
</feature>